<gene>
    <name evidence="1" type="ORF">N1851_026565</name>
</gene>
<dbReference type="Proteomes" id="UP001174136">
    <property type="component" value="Unassembled WGS sequence"/>
</dbReference>
<dbReference type="AlphaFoldDB" id="A0AA47NV26"/>
<dbReference type="EMBL" id="JAOPHQ010004923">
    <property type="protein sequence ID" value="KAK0137242.1"/>
    <property type="molecule type" value="Genomic_DNA"/>
</dbReference>
<evidence type="ECO:0000313" key="1">
    <source>
        <dbReference type="EMBL" id="KAK0137242.1"/>
    </source>
</evidence>
<name>A0AA47NV26_MERPO</name>
<sequence length="65" mass="7026">MATAVDRLQQAAEPGAEEPTWTYGTDHILLPASLLVLQRVPSSPWAVLPARGCSCFCLLLTCTVR</sequence>
<accession>A0AA47NV26</accession>
<keyword evidence="2" id="KW-1185">Reference proteome</keyword>
<reference evidence="1" key="1">
    <citation type="journal article" date="2023" name="Front. Mar. Sci.">
        <title>A new Merluccius polli reference genome to investigate the effects of global change in West African waters.</title>
        <authorList>
            <person name="Mateo J.L."/>
            <person name="Blanco-Fernandez C."/>
            <person name="Garcia-Vazquez E."/>
            <person name="Machado-Schiaffino G."/>
        </authorList>
    </citation>
    <scope>NUCLEOTIDE SEQUENCE</scope>
    <source>
        <strain evidence="1">C29</strain>
        <tissue evidence="1">Fin</tissue>
    </source>
</reference>
<protein>
    <submittedName>
        <fullName evidence="1">Uncharacterized protein</fullName>
    </submittedName>
</protein>
<comment type="caution">
    <text evidence="1">The sequence shown here is derived from an EMBL/GenBank/DDBJ whole genome shotgun (WGS) entry which is preliminary data.</text>
</comment>
<proteinExistence type="predicted"/>
<evidence type="ECO:0000313" key="2">
    <source>
        <dbReference type="Proteomes" id="UP001174136"/>
    </source>
</evidence>
<organism evidence="1 2">
    <name type="scientific">Merluccius polli</name>
    <name type="common">Benguela hake</name>
    <name type="synonym">Merluccius cadenati</name>
    <dbReference type="NCBI Taxonomy" id="89951"/>
    <lineage>
        <taxon>Eukaryota</taxon>
        <taxon>Metazoa</taxon>
        <taxon>Chordata</taxon>
        <taxon>Craniata</taxon>
        <taxon>Vertebrata</taxon>
        <taxon>Euteleostomi</taxon>
        <taxon>Actinopterygii</taxon>
        <taxon>Neopterygii</taxon>
        <taxon>Teleostei</taxon>
        <taxon>Neoteleostei</taxon>
        <taxon>Acanthomorphata</taxon>
        <taxon>Zeiogadaria</taxon>
        <taxon>Gadariae</taxon>
        <taxon>Gadiformes</taxon>
        <taxon>Gadoidei</taxon>
        <taxon>Merlucciidae</taxon>
        <taxon>Merluccius</taxon>
    </lineage>
</organism>